<organism evidence="5 6">
    <name type="scientific">Phytophthora sojae (strain P6497)</name>
    <name type="common">Soybean stem and root rot agent</name>
    <name type="synonym">Phytophthora megasperma f. sp. glycines</name>
    <dbReference type="NCBI Taxonomy" id="1094619"/>
    <lineage>
        <taxon>Eukaryota</taxon>
        <taxon>Sar</taxon>
        <taxon>Stramenopiles</taxon>
        <taxon>Oomycota</taxon>
        <taxon>Peronosporomycetes</taxon>
        <taxon>Peronosporales</taxon>
        <taxon>Peronosporaceae</taxon>
        <taxon>Phytophthora</taxon>
    </lineage>
</organism>
<dbReference type="Proteomes" id="UP000002640">
    <property type="component" value="Unassembled WGS sequence"/>
</dbReference>
<feature type="compositionally biased region" description="Basic and acidic residues" evidence="4">
    <location>
        <begin position="374"/>
        <end position="385"/>
    </location>
</feature>
<feature type="region of interest" description="Disordered" evidence="4">
    <location>
        <begin position="331"/>
        <end position="410"/>
    </location>
</feature>
<proteinExistence type="predicted"/>
<name>G4ZGH9_PHYSP</name>
<evidence type="ECO:0000313" key="5">
    <source>
        <dbReference type="EMBL" id="EGZ16681.1"/>
    </source>
</evidence>
<reference evidence="5 6" key="1">
    <citation type="journal article" date="2006" name="Science">
        <title>Phytophthora genome sequences uncover evolutionary origins and mechanisms of pathogenesis.</title>
        <authorList>
            <person name="Tyler B.M."/>
            <person name="Tripathy S."/>
            <person name="Zhang X."/>
            <person name="Dehal P."/>
            <person name="Jiang R.H."/>
            <person name="Aerts A."/>
            <person name="Arredondo F.D."/>
            <person name="Baxter L."/>
            <person name="Bensasson D."/>
            <person name="Beynon J.L."/>
            <person name="Chapman J."/>
            <person name="Damasceno C.M."/>
            <person name="Dorrance A.E."/>
            <person name="Dou D."/>
            <person name="Dickerman A.W."/>
            <person name="Dubchak I.L."/>
            <person name="Garbelotto M."/>
            <person name="Gijzen M."/>
            <person name="Gordon S.G."/>
            <person name="Govers F."/>
            <person name="Grunwald N.J."/>
            <person name="Huang W."/>
            <person name="Ivors K.L."/>
            <person name="Jones R.W."/>
            <person name="Kamoun S."/>
            <person name="Krampis K."/>
            <person name="Lamour K.H."/>
            <person name="Lee M.K."/>
            <person name="McDonald W.H."/>
            <person name="Medina M."/>
            <person name="Meijer H.J."/>
            <person name="Nordberg E.K."/>
            <person name="Maclean D.J."/>
            <person name="Ospina-Giraldo M.D."/>
            <person name="Morris P.F."/>
            <person name="Phuntumart V."/>
            <person name="Putnam N.H."/>
            <person name="Rash S."/>
            <person name="Rose J.K."/>
            <person name="Sakihama Y."/>
            <person name="Salamov A.A."/>
            <person name="Savidor A."/>
            <person name="Scheuring C.F."/>
            <person name="Smith B.M."/>
            <person name="Sobral B.W."/>
            <person name="Terry A."/>
            <person name="Torto-Alalibo T.A."/>
            <person name="Win J."/>
            <person name="Xu Z."/>
            <person name="Zhang H."/>
            <person name="Grigoriev I.V."/>
            <person name="Rokhsar D.S."/>
            <person name="Boore J.L."/>
        </authorList>
    </citation>
    <scope>NUCLEOTIDE SEQUENCE [LARGE SCALE GENOMIC DNA]</scope>
    <source>
        <strain evidence="5 6">P6497</strain>
    </source>
</reference>
<dbReference type="InParanoid" id="G4ZGH9"/>
<dbReference type="InterPro" id="IPR051959">
    <property type="entry name" value="PAK1-Kinase_Regulator"/>
</dbReference>
<dbReference type="InterPro" id="IPR001680">
    <property type="entry name" value="WD40_rpt"/>
</dbReference>
<dbReference type="PROSITE" id="PS00678">
    <property type="entry name" value="WD_REPEATS_1"/>
    <property type="match status" value="1"/>
</dbReference>
<dbReference type="RefSeq" id="XP_009525739.1">
    <property type="nucleotide sequence ID" value="XM_009527444.1"/>
</dbReference>
<evidence type="ECO:0000256" key="2">
    <source>
        <dbReference type="ARBA" id="ARBA00022737"/>
    </source>
</evidence>
<dbReference type="AlphaFoldDB" id="G4ZGH9"/>
<dbReference type="InterPro" id="IPR036322">
    <property type="entry name" value="WD40_repeat_dom_sf"/>
</dbReference>
<keyword evidence="6" id="KW-1185">Reference proteome</keyword>
<feature type="compositionally biased region" description="Basic residues" evidence="4">
    <location>
        <begin position="398"/>
        <end position="410"/>
    </location>
</feature>
<dbReference type="InterPro" id="IPR019775">
    <property type="entry name" value="WD40_repeat_CS"/>
</dbReference>
<gene>
    <name evidence="5" type="ORF">PHYSODRAFT_503339</name>
</gene>
<sequence>MIRVVAGTYEGLLYGWECPTVASGESTKMKLTFGYAAHSECIKSVALMAAKQGKTLLSGGSDEMIKIYNVDKRVEVGSLMEQHGAITSLEFFGQSHVLSGSADNSICIWRTSDWNCLHILGGHKGEINSIAVHPSGKLCFSVARDRTLRMWNLVKGRIAFIRRLEKEAELVMISQKGTHYALGFGKDLSVFNMNAELVGTLEHSKKIHCAAFATDEYIVCGGDDKNIYIWKTNGTYVLQQLSNLVGKVTHKDIDARIRCIQVVYPHGEDKLPWIVLATSDGAFQIWDFASFTLDASSPEEANKSVQPMASTVLLTKPRVTCLSVCVASETVGSSGSKSEPAARKGKKTKKAKQAVDKKPAAPAAGVPHVVVELDDGKTEGEDEASKKRKLTDGAQQKSKNKKRKQKKTQQ</sequence>
<keyword evidence="1 3" id="KW-0853">WD repeat</keyword>
<dbReference type="Gene3D" id="2.130.10.10">
    <property type="entry name" value="YVTN repeat-like/Quinoprotein amine dehydrogenase"/>
    <property type="match status" value="2"/>
</dbReference>
<evidence type="ECO:0000256" key="3">
    <source>
        <dbReference type="PROSITE-ProRule" id="PRU00221"/>
    </source>
</evidence>
<accession>G4ZGH9</accession>
<dbReference type="SUPFAM" id="SSF50978">
    <property type="entry name" value="WD40 repeat-like"/>
    <property type="match status" value="1"/>
</dbReference>
<dbReference type="STRING" id="1094619.G4ZGH9"/>
<dbReference type="PROSITE" id="PS50082">
    <property type="entry name" value="WD_REPEATS_2"/>
    <property type="match status" value="2"/>
</dbReference>
<dbReference type="KEGG" id="psoj:PHYSODRAFT_503339"/>
<dbReference type="OMA" id="GYIKMWR"/>
<dbReference type="EMBL" id="JH159154">
    <property type="protein sequence ID" value="EGZ16681.1"/>
    <property type="molecule type" value="Genomic_DNA"/>
</dbReference>
<evidence type="ECO:0000313" key="6">
    <source>
        <dbReference type="Proteomes" id="UP000002640"/>
    </source>
</evidence>
<feature type="compositionally biased region" description="Basic residues" evidence="4">
    <location>
        <begin position="343"/>
        <end position="352"/>
    </location>
</feature>
<dbReference type="PROSITE" id="PS50294">
    <property type="entry name" value="WD_REPEATS_REGION"/>
    <property type="match status" value="1"/>
</dbReference>
<keyword evidence="2" id="KW-0677">Repeat</keyword>
<evidence type="ECO:0000256" key="1">
    <source>
        <dbReference type="ARBA" id="ARBA00022574"/>
    </source>
</evidence>
<protein>
    <submittedName>
        <fullName evidence="5">Uncharacterized protein</fullName>
    </submittedName>
</protein>
<dbReference type="PANTHER" id="PTHR44675:SF1">
    <property type="entry name" value="P21-ACTIVATED PROTEIN KINASE-INTERACTING PROTEIN 1"/>
    <property type="match status" value="1"/>
</dbReference>
<dbReference type="GeneID" id="20658215"/>
<evidence type="ECO:0000256" key="4">
    <source>
        <dbReference type="SAM" id="MobiDB-lite"/>
    </source>
</evidence>
<feature type="repeat" description="WD" evidence="3">
    <location>
        <begin position="120"/>
        <end position="161"/>
    </location>
</feature>
<dbReference type="SMR" id="G4ZGH9"/>
<feature type="compositionally biased region" description="Low complexity" evidence="4">
    <location>
        <begin position="360"/>
        <end position="370"/>
    </location>
</feature>
<dbReference type="SMART" id="SM00320">
    <property type="entry name" value="WD40"/>
    <property type="match status" value="5"/>
</dbReference>
<dbReference type="InterPro" id="IPR015943">
    <property type="entry name" value="WD40/YVTN_repeat-like_dom_sf"/>
</dbReference>
<feature type="repeat" description="WD" evidence="3">
    <location>
        <begin position="200"/>
        <end position="240"/>
    </location>
</feature>
<dbReference type="Pfam" id="PF00400">
    <property type="entry name" value="WD40"/>
    <property type="match status" value="4"/>
</dbReference>
<dbReference type="PANTHER" id="PTHR44675">
    <property type="entry name" value="PAK1 INTERACTING PROTEIN 1"/>
    <property type="match status" value="1"/>
</dbReference>